<keyword evidence="2" id="KW-1185">Reference proteome</keyword>
<gene>
    <name evidence="1" type="ORF">AB205_0218860</name>
</gene>
<name>A0A2G9S1I8_AQUCT</name>
<dbReference type="GO" id="GO:0005085">
    <property type="term" value="F:guanyl-nucleotide exchange factor activity"/>
    <property type="evidence" value="ECO:0007669"/>
    <property type="project" value="InterPro"/>
</dbReference>
<evidence type="ECO:0000313" key="2">
    <source>
        <dbReference type="Proteomes" id="UP000228934"/>
    </source>
</evidence>
<dbReference type="Proteomes" id="UP000228934">
    <property type="component" value="Unassembled WGS sequence"/>
</dbReference>
<organism evidence="1 2">
    <name type="scientific">Aquarana catesbeiana</name>
    <name type="common">American bullfrog</name>
    <name type="synonym">Rana catesbeiana</name>
    <dbReference type="NCBI Taxonomy" id="8400"/>
    <lineage>
        <taxon>Eukaryota</taxon>
        <taxon>Metazoa</taxon>
        <taxon>Chordata</taxon>
        <taxon>Craniata</taxon>
        <taxon>Vertebrata</taxon>
        <taxon>Euteleostomi</taxon>
        <taxon>Amphibia</taxon>
        <taxon>Batrachia</taxon>
        <taxon>Anura</taxon>
        <taxon>Neobatrachia</taxon>
        <taxon>Ranoidea</taxon>
        <taxon>Ranidae</taxon>
        <taxon>Aquarana</taxon>
    </lineage>
</organism>
<sequence length="88" mass="10181">MPINEYLFTHDEVSSKCFIDQKTSICYLSFPDSYSGCLGDTQFTFRMRRSAGQRSLFQDDEKYNREAPVTLQVSSNTDSVQYTIETLK</sequence>
<reference evidence="2" key="1">
    <citation type="journal article" date="2017" name="Nat. Commun.">
        <title>The North American bullfrog draft genome provides insight into hormonal regulation of long noncoding RNA.</title>
        <authorList>
            <person name="Hammond S.A."/>
            <person name="Warren R.L."/>
            <person name="Vandervalk B.P."/>
            <person name="Kucuk E."/>
            <person name="Khan H."/>
            <person name="Gibb E.A."/>
            <person name="Pandoh P."/>
            <person name="Kirk H."/>
            <person name="Zhao Y."/>
            <person name="Jones M."/>
            <person name="Mungall A.J."/>
            <person name="Coope R."/>
            <person name="Pleasance S."/>
            <person name="Moore R.A."/>
            <person name="Holt R.A."/>
            <person name="Round J.M."/>
            <person name="Ohora S."/>
            <person name="Walle B.V."/>
            <person name="Veldhoen N."/>
            <person name="Helbing C.C."/>
            <person name="Birol I."/>
        </authorList>
    </citation>
    <scope>NUCLEOTIDE SEQUENCE [LARGE SCALE GENOMIC DNA]</scope>
</reference>
<proteinExistence type="predicted"/>
<evidence type="ECO:0000313" key="1">
    <source>
        <dbReference type="EMBL" id="PIO33960.1"/>
    </source>
</evidence>
<dbReference type="GO" id="GO:0055037">
    <property type="term" value="C:recycling endosome"/>
    <property type="evidence" value="ECO:0007669"/>
    <property type="project" value="TreeGrafter"/>
</dbReference>
<dbReference type="EMBL" id="KV927880">
    <property type="protein sequence ID" value="PIO33960.1"/>
    <property type="molecule type" value="Genomic_DNA"/>
</dbReference>
<accession>A0A2G9S1I8</accession>
<dbReference type="AlphaFoldDB" id="A0A2G9S1I8"/>
<protein>
    <submittedName>
        <fullName evidence="1">Uncharacterized protein</fullName>
    </submittedName>
</protein>
<dbReference type="PANTHER" id="PTHR13677:SF2">
    <property type="entry name" value="PROTEIN DENND6B"/>
    <property type="match status" value="1"/>
</dbReference>
<dbReference type="OrthoDB" id="10265409at2759"/>
<dbReference type="PANTHER" id="PTHR13677">
    <property type="entry name" value="LD41638P"/>
    <property type="match status" value="1"/>
</dbReference>
<dbReference type="InterPro" id="IPR024224">
    <property type="entry name" value="DENND6"/>
</dbReference>